<dbReference type="Gene3D" id="3.30.420.40">
    <property type="match status" value="1"/>
</dbReference>
<reference evidence="3 4" key="1">
    <citation type="submission" date="2019-09" db="EMBL/GenBank/DDBJ databases">
        <title>Draft genome sequence of the thermophilic Saccharopolyspora hirsuta VKM Ac-666T.</title>
        <authorList>
            <person name="Lobastova T.G."/>
            <person name="Fokina V."/>
            <person name="Bragin E.Y."/>
            <person name="Shtratnikova V.Y."/>
            <person name="Starodumova I.P."/>
            <person name="Tarlachkov S.V."/>
            <person name="Donova M.V."/>
        </authorList>
    </citation>
    <scope>NUCLEOTIDE SEQUENCE [LARGE SCALE GENOMIC DNA]</scope>
    <source>
        <strain evidence="3 4">VKM Ac-666</strain>
    </source>
</reference>
<sequence>MRIGIDVGGTNTDAVLLDGTKVLAAVKMSTTSDVTSGIVAAIDGLQQQHAFDPAGVRAVMIGTTHFINALVEARRLAPTAAVRLSLPAGASLPPMVDWPQRLVDAVSGRSYLCHGGHEFDGRHIAELDEAELRKAIDDMGRNGVRSVAITSVFSPVNHDFEQRAAELIAAELPDVAISLSHEIGRIGLLERENATVINAALRELAANIVDGLAASVTGAGITAPLYLSQNDGTLMDVDFARRYPVATFASGPTNSMRGAAVLSGLDTCAVIDVGGTTSDVGVLNQGFPREATTAVSVAGIRTNFRMPDVLSIGIGGGSLVRGEPVAVGPESVGYQLTSKALVFGGDTLTATDIAVAAGRAEIGDPSLVAHLDKDMVRAALERIAADNADAVERMRTSAEPLPVVAVGGGSVLLPDELGDAGEVHRPENYAVANAIGAAIAQIGGEVDRVYAIEPGRRESVVDEAKQEAVDRAVAAGASPSTVDIVDFDEVPIPYLPGNATRIRVKAVGDLQLEA</sequence>
<dbReference type="AlphaFoldDB" id="A0A5M7C8X9"/>
<protein>
    <submittedName>
        <fullName evidence="3">Hydantoinase/oxoprolinase family protein</fullName>
    </submittedName>
</protein>
<accession>A0A5M7C8X9</accession>
<dbReference type="Pfam" id="PF01968">
    <property type="entry name" value="Hydantoinase_A"/>
    <property type="match status" value="1"/>
</dbReference>
<dbReference type="InterPro" id="IPR008040">
    <property type="entry name" value="Hydant_A_N"/>
</dbReference>
<comment type="caution">
    <text evidence="3">The sequence shown here is derived from an EMBL/GenBank/DDBJ whole genome shotgun (WGS) entry which is preliminary data.</text>
</comment>
<evidence type="ECO:0000313" key="3">
    <source>
        <dbReference type="EMBL" id="KAA5836897.1"/>
    </source>
</evidence>
<dbReference type="RefSeq" id="WP_150065063.1">
    <property type="nucleotide sequence ID" value="NZ_JBEPDJ010000026.1"/>
</dbReference>
<dbReference type="Proteomes" id="UP000323946">
    <property type="component" value="Unassembled WGS sequence"/>
</dbReference>
<evidence type="ECO:0000313" key="4">
    <source>
        <dbReference type="Proteomes" id="UP000323946"/>
    </source>
</evidence>
<proteinExistence type="predicted"/>
<gene>
    <name evidence="3" type="ORF">F1721_03385</name>
</gene>
<feature type="domain" description="Hydantoinase A/oxoprolinase" evidence="1">
    <location>
        <begin position="191"/>
        <end position="393"/>
    </location>
</feature>
<dbReference type="Pfam" id="PF05378">
    <property type="entry name" value="Hydant_A_N"/>
    <property type="match status" value="1"/>
</dbReference>
<organism evidence="3 4">
    <name type="scientific">Saccharopolyspora hirsuta</name>
    <dbReference type="NCBI Taxonomy" id="1837"/>
    <lineage>
        <taxon>Bacteria</taxon>
        <taxon>Bacillati</taxon>
        <taxon>Actinomycetota</taxon>
        <taxon>Actinomycetes</taxon>
        <taxon>Pseudonocardiales</taxon>
        <taxon>Pseudonocardiaceae</taxon>
        <taxon>Saccharopolyspora</taxon>
    </lineage>
</organism>
<dbReference type="GO" id="GO:0016787">
    <property type="term" value="F:hydrolase activity"/>
    <property type="evidence" value="ECO:0007669"/>
    <property type="project" value="InterPro"/>
</dbReference>
<dbReference type="PANTHER" id="PTHR11365:SF10">
    <property type="entry name" value="HYDANTOINASE_OXOPROLINASE"/>
    <property type="match status" value="1"/>
</dbReference>
<dbReference type="SUPFAM" id="SSF53067">
    <property type="entry name" value="Actin-like ATPase domain"/>
    <property type="match status" value="2"/>
</dbReference>
<evidence type="ECO:0000259" key="1">
    <source>
        <dbReference type="Pfam" id="PF01968"/>
    </source>
</evidence>
<dbReference type="InterPro" id="IPR045079">
    <property type="entry name" value="Oxoprolinase-like"/>
</dbReference>
<name>A0A5M7C8X9_SACHI</name>
<dbReference type="PANTHER" id="PTHR11365">
    <property type="entry name" value="5-OXOPROLINASE RELATED"/>
    <property type="match status" value="1"/>
</dbReference>
<dbReference type="OrthoDB" id="9768323at2"/>
<feature type="domain" description="Hydantoinase/oxoprolinase N-terminal" evidence="2">
    <location>
        <begin position="2"/>
        <end position="170"/>
    </location>
</feature>
<dbReference type="SMR" id="A0A5M7C8X9"/>
<dbReference type="InterPro" id="IPR002821">
    <property type="entry name" value="Hydantoinase_A"/>
</dbReference>
<evidence type="ECO:0000259" key="2">
    <source>
        <dbReference type="Pfam" id="PF05378"/>
    </source>
</evidence>
<keyword evidence="4" id="KW-1185">Reference proteome</keyword>
<dbReference type="EMBL" id="VWPH01000002">
    <property type="protein sequence ID" value="KAA5836897.1"/>
    <property type="molecule type" value="Genomic_DNA"/>
</dbReference>
<dbReference type="InterPro" id="IPR043129">
    <property type="entry name" value="ATPase_NBD"/>
</dbReference>